<dbReference type="InterPro" id="IPR009959">
    <property type="entry name" value="Cyclase_SnoaL-like"/>
</dbReference>
<dbReference type="Proteomes" id="UP001370348">
    <property type="component" value="Chromosome"/>
</dbReference>
<keyword evidence="2" id="KW-1185">Reference proteome</keyword>
<dbReference type="InterPro" id="IPR032710">
    <property type="entry name" value="NTF2-like_dom_sf"/>
</dbReference>
<dbReference type="RefSeq" id="WP_394821811.1">
    <property type="nucleotide sequence ID" value="NZ_CP089984.1"/>
</dbReference>
<accession>A0ABZ2LSQ4</accession>
<name>A0ABZ2LSQ4_9BACT</name>
<evidence type="ECO:0000313" key="2">
    <source>
        <dbReference type="Proteomes" id="UP001370348"/>
    </source>
</evidence>
<dbReference type="Gene3D" id="3.10.450.50">
    <property type="match status" value="1"/>
</dbReference>
<evidence type="ECO:0000313" key="1">
    <source>
        <dbReference type="EMBL" id="WXB12195.1"/>
    </source>
</evidence>
<dbReference type="SUPFAM" id="SSF54427">
    <property type="entry name" value="NTF2-like"/>
    <property type="match status" value="1"/>
</dbReference>
<proteinExistence type="predicted"/>
<organism evidence="1 2">
    <name type="scientific">Pendulispora albinea</name>
    <dbReference type="NCBI Taxonomy" id="2741071"/>
    <lineage>
        <taxon>Bacteria</taxon>
        <taxon>Pseudomonadati</taxon>
        <taxon>Myxococcota</taxon>
        <taxon>Myxococcia</taxon>
        <taxon>Myxococcales</taxon>
        <taxon>Sorangiineae</taxon>
        <taxon>Pendulisporaceae</taxon>
        <taxon>Pendulispora</taxon>
    </lineage>
</organism>
<dbReference type="Pfam" id="PF07366">
    <property type="entry name" value="SnoaL"/>
    <property type="match status" value="1"/>
</dbReference>
<gene>
    <name evidence="1" type="ORF">LZC94_30620</name>
</gene>
<protein>
    <submittedName>
        <fullName evidence="1">Ester cyclase</fullName>
    </submittedName>
</protein>
<sequence>MSEMTAKEMDELLDHHLAAEMRGDVEATLATFSPDIEHEMVGPGILKGIDAVRPRYEGLFRDVESLSYKTLHRVHGPGFVVDDMLLRVKVLGTMMGIPGNGRIIEFRMLHRFKMHGGKITRETAWLDAAAVLRQLRG</sequence>
<reference evidence="1 2" key="1">
    <citation type="submission" date="2021-12" db="EMBL/GenBank/DDBJ databases">
        <title>Discovery of the Pendulisporaceae a myxobacterial family with distinct sporulation behavior and unique specialized metabolism.</title>
        <authorList>
            <person name="Garcia R."/>
            <person name="Popoff A."/>
            <person name="Bader C.D."/>
            <person name="Loehr J."/>
            <person name="Walesch S."/>
            <person name="Walt C."/>
            <person name="Boldt J."/>
            <person name="Bunk B."/>
            <person name="Haeckl F.J.F.P.J."/>
            <person name="Gunesch A.P."/>
            <person name="Birkelbach J."/>
            <person name="Nuebel U."/>
            <person name="Pietschmann T."/>
            <person name="Bach T."/>
            <person name="Mueller R."/>
        </authorList>
    </citation>
    <scope>NUCLEOTIDE SEQUENCE [LARGE SCALE GENOMIC DNA]</scope>
    <source>
        <strain evidence="1 2">MSr11954</strain>
    </source>
</reference>
<dbReference type="EMBL" id="CP089984">
    <property type="protein sequence ID" value="WXB12195.1"/>
    <property type="molecule type" value="Genomic_DNA"/>
</dbReference>